<gene>
    <name evidence="1" type="ORF">JR316_0001515</name>
</gene>
<comment type="caution">
    <text evidence="1">The sequence shown here is derived from an EMBL/GenBank/DDBJ whole genome shotgun (WGS) entry which is preliminary data.</text>
</comment>
<proteinExistence type="predicted"/>
<sequence>MVDQPFRWNIGDGSRQQPDIDQFRFSAWLVLDSKCRQTFFQSPSFKGSVRQDSLKPSTAFSLKSFEEFPRNLSGLSSEPIQSTAWTTNHSLPAMASTPTRPFRYEVRVFNQESPIIKEEVVPVALCVARPPEMETRRFLTSLVSKHDRDILNMQPRTCWNCDKQAIGLTHTPASWLHLSDPLVLDFVQPVCENGGACDQAARQMMYEEMTMATAAAATRG</sequence>
<accession>A0ACB8HI42</accession>
<reference evidence="1" key="1">
    <citation type="submission" date="2021-10" db="EMBL/GenBank/DDBJ databases">
        <title>Psilocybe cubensis genome.</title>
        <authorList>
            <person name="Mckernan K.J."/>
            <person name="Crawford S."/>
            <person name="Trippe A."/>
            <person name="Kane L.T."/>
            <person name="Mclaughlin S."/>
        </authorList>
    </citation>
    <scope>NUCLEOTIDE SEQUENCE</scope>
    <source>
        <strain evidence="1">MGC-MH-2018</strain>
    </source>
</reference>
<dbReference type="Proteomes" id="UP000664032">
    <property type="component" value="Unassembled WGS sequence"/>
</dbReference>
<keyword evidence="2" id="KW-1185">Reference proteome</keyword>
<evidence type="ECO:0000313" key="1">
    <source>
        <dbReference type="EMBL" id="KAH9487439.1"/>
    </source>
</evidence>
<evidence type="ECO:0000313" key="2">
    <source>
        <dbReference type="Proteomes" id="UP000664032"/>
    </source>
</evidence>
<dbReference type="EMBL" id="JAFIQS020000001">
    <property type="protein sequence ID" value="KAH9487439.1"/>
    <property type="molecule type" value="Genomic_DNA"/>
</dbReference>
<organism evidence="1 2">
    <name type="scientific">Psilocybe cubensis</name>
    <name type="common">Psychedelic mushroom</name>
    <name type="synonym">Stropharia cubensis</name>
    <dbReference type="NCBI Taxonomy" id="181762"/>
    <lineage>
        <taxon>Eukaryota</taxon>
        <taxon>Fungi</taxon>
        <taxon>Dikarya</taxon>
        <taxon>Basidiomycota</taxon>
        <taxon>Agaricomycotina</taxon>
        <taxon>Agaricomycetes</taxon>
        <taxon>Agaricomycetidae</taxon>
        <taxon>Agaricales</taxon>
        <taxon>Agaricineae</taxon>
        <taxon>Strophariaceae</taxon>
        <taxon>Psilocybe</taxon>
    </lineage>
</organism>
<protein>
    <submittedName>
        <fullName evidence="1">Uncharacterized protein</fullName>
    </submittedName>
</protein>
<name>A0ACB8HI42_PSICU</name>